<dbReference type="EMBL" id="MHUM01000036">
    <property type="protein sequence ID" value="OHA76107.1"/>
    <property type="molecule type" value="Genomic_DNA"/>
</dbReference>
<proteinExistence type="predicted"/>
<evidence type="ECO:0000313" key="4">
    <source>
        <dbReference type="Proteomes" id="UP000177853"/>
    </source>
</evidence>
<evidence type="ECO:0000256" key="1">
    <source>
        <dbReference type="SAM" id="MobiDB-lite"/>
    </source>
</evidence>
<protein>
    <recommendedName>
        <fullName evidence="5">Type II secretion system protein</fullName>
    </recommendedName>
</protein>
<reference evidence="3 4" key="1">
    <citation type="journal article" date="2016" name="Nat. Commun.">
        <title>Thousands of microbial genomes shed light on interconnected biogeochemical processes in an aquifer system.</title>
        <authorList>
            <person name="Anantharaman K."/>
            <person name="Brown C.T."/>
            <person name="Hug L.A."/>
            <person name="Sharon I."/>
            <person name="Castelle C.J."/>
            <person name="Probst A.J."/>
            <person name="Thomas B.C."/>
            <person name="Singh A."/>
            <person name="Wilkins M.J."/>
            <person name="Karaoz U."/>
            <person name="Brodie E.L."/>
            <person name="Williams K.H."/>
            <person name="Hubbard S.S."/>
            <person name="Banfield J.F."/>
        </authorList>
    </citation>
    <scope>NUCLEOTIDE SEQUENCE [LARGE SCALE GENOMIC DNA]</scope>
</reference>
<gene>
    <name evidence="3" type="ORF">A3H01_00620</name>
</gene>
<evidence type="ECO:0008006" key="5">
    <source>
        <dbReference type="Google" id="ProtNLM"/>
    </source>
</evidence>
<dbReference type="Proteomes" id="UP000177853">
    <property type="component" value="Unassembled WGS sequence"/>
</dbReference>
<keyword evidence="2" id="KW-1133">Transmembrane helix</keyword>
<keyword evidence="2" id="KW-0812">Transmembrane</keyword>
<dbReference type="AlphaFoldDB" id="A0A1G2RTI8"/>
<feature type="transmembrane region" description="Helical" evidence="2">
    <location>
        <begin position="12"/>
        <end position="34"/>
    </location>
</feature>
<keyword evidence="2" id="KW-0472">Membrane</keyword>
<feature type="region of interest" description="Disordered" evidence="1">
    <location>
        <begin position="149"/>
        <end position="168"/>
    </location>
</feature>
<evidence type="ECO:0000256" key="2">
    <source>
        <dbReference type="SAM" id="Phobius"/>
    </source>
</evidence>
<accession>A0A1G2RTI8</accession>
<organism evidence="3 4">
    <name type="scientific">Candidatus Wildermuthbacteria bacterium RIFCSPLOWO2_12_FULL_40_9</name>
    <dbReference type="NCBI Taxonomy" id="1802467"/>
    <lineage>
        <taxon>Bacteria</taxon>
        <taxon>Candidatus Wildermuthiibacteriota</taxon>
    </lineage>
</organism>
<comment type="caution">
    <text evidence="3">The sequence shown here is derived from an EMBL/GenBank/DDBJ whole genome shotgun (WGS) entry which is preliminary data.</text>
</comment>
<name>A0A1G2RTI8_9BACT</name>
<sequence>MSEKGQSLMELIIAVGIFTVVVSGLAFFILNSYVSGRLSYEVTKAGFLAQEGMEAVRSIRDNDWTELEDGDHALIVSDGKWFFDPVATEEDIGGQLTEGKRVITIESVEDDSKKITSKIGWKFSEGRMEEIILESYLANWQKISSEIRRPLSHTDPSPKKTTDPGLAYDNQNGNTFSATLYDTTKNPSILFRTWELPTMNYSVLTLNYRYHADQAIDDQYAIAYSTNGCQGNFIDWVLPTSISAPDTTISVNLPPTQNLSQLCVKIYTQRVDSKDQANIYTRDVWAEGTP</sequence>
<evidence type="ECO:0000313" key="3">
    <source>
        <dbReference type="EMBL" id="OHA76107.1"/>
    </source>
</evidence>